<dbReference type="AlphaFoldDB" id="A0AAD6M446"/>
<evidence type="ECO:0000313" key="1">
    <source>
        <dbReference type="EMBL" id="KAJ6977147.1"/>
    </source>
</evidence>
<protein>
    <submittedName>
        <fullName evidence="1">Uncharacterized protein</fullName>
    </submittedName>
</protein>
<comment type="caution">
    <text evidence="1">The sequence shown here is derived from an EMBL/GenBank/DDBJ whole genome shotgun (WGS) entry which is preliminary data.</text>
</comment>
<reference evidence="1" key="1">
    <citation type="journal article" date="2023" name="Mol. Ecol. Resour.">
        <title>Chromosome-level genome assembly of a triploid poplar Populus alba 'Berolinensis'.</title>
        <authorList>
            <person name="Chen S."/>
            <person name="Yu Y."/>
            <person name="Wang X."/>
            <person name="Wang S."/>
            <person name="Zhang T."/>
            <person name="Zhou Y."/>
            <person name="He R."/>
            <person name="Meng N."/>
            <person name="Wang Y."/>
            <person name="Liu W."/>
            <person name="Liu Z."/>
            <person name="Liu J."/>
            <person name="Guo Q."/>
            <person name="Huang H."/>
            <person name="Sederoff R.R."/>
            <person name="Wang G."/>
            <person name="Qu G."/>
            <person name="Chen S."/>
        </authorList>
    </citation>
    <scope>NUCLEOTIDE SEQUENCE</scope>
    <source>
        <strain evidence="1">SC-2020</strain>
    </source>
</reference>
<keyword evidence="2" id="KW-1185">Reference proteome</keyword>
<name>A0AAD6M446_9ROSI</name>
<proteinExistence type="predicted"/>
<dbReference type="PANTHER" id="PTHR15835">
    <property type="entry name" value="NUCLEAR-INTERACTING PARTNER OF ALK"/>
    <property type="match status" value="1"/>
</dbReference>
<gene>
    <name evidence="1" type="ORF">NC653_029137</name>
</gene>
<sequence>MRRLAAFKSLTWFAKPKAQKLASLCGWEPRALPCVDDCKDRSTQLVKDPDVRDSYHMVIKGQNSSIRVHSVASEQSVEAIEESGSCSGQHADPNVVV</sequence>
<dbReference type="PANTHER" id="PTHR15835:SF6">
    <property type="entry name" value="ZINC FINGER C3HC-TYPE PROTEIN 1"/>
    <property type="match status" value="1"/>
</dbReference>
<evidence type="ECO:0000313" key="2">
    <source>
        <dbReference type="Proteomes" id="UP001164929"/>
    </source>
</evidence>
<accession>A0AAD6M446</accession>
<dbReference type="EMBL" id="JAQIZT010000012">
    <property type="protein sequence ID" value="KAJ6977147.1"/>
    <property type="molecule type" value="Genomic_DNA"/>
</dbReference>
<organism evidence="1 2">
    <name type="scientific">Populus alba x Populus x berolinensis</name>
    <dbReference type="NCBI Taxonomy" id="444605"/>
    <lineage>
        <taxon>Eukaryota</taxon>
        <taxon>Viridiplantae</taxon>
        <taxon>Streptophyta</taxon>
        <taxon>Embryophyta</taxon>
        <taxon>Tracheophyta</taxon>
        <taxon>Spermatophyta</taxon>
        <taxon>Magnoliopsida</taxon>
        <taxon>eudicotyledons</taxon>
        <taxon>Gunneridae</taxon>
        <taxon>Pentapetalae</taxon>
        <taxon>rosids</taxon>
        <taxon>fabids</taxon>
        <taxon>Malpighiales</taxon>
        <taxon>Salicaceae</taxon>
        <taxon>Saliceae</taxon>
        <taxon>Populus</taxon>
    </lineage>
</organism>
<dbReference type="GO" id="GO:0005634">
    <property type="term" value="C:nucleus"/>
    <property type="evidence" value="ECO:0007669"/>
    <property type="project" value="TreeGrafter"/>
</dbReference>
<dbReference type="Proteomes" id="UP001164929">
    <property type="component" value="Chromosome 12"/>
</dbReference>